<evidence type="ECO:0000256" key="1">
    <source>
        <dbReference type="ARBA" id="ARBA00011073"/>
    </source>
</evidence>
<evidence type="ECO:0000256" key="4">
    <source>
        <dbReference type="ARBA" id="ARBA00022825"/>
    </source>
</evidence>
<dbReference type="Gene3D" id="3.40.50.200">
    <property type="entry name" value="Peptidase S8/S53 domain"/>
    <property type="match status" value="1"/>
</dbReference>
<dbReference type="InterPro" id="IPR000209">
    <property type="entry name" value="Peptidase_S8/S53_dom"/>
</dbReference>
<comment type="caution">
    <text evidence="8">The sequence shown here is derived from an EMBL/GenBank/DDBJ whole genome shotgun (WGS) entry which is preliminary data.</text>
</comment>
<dbReference type="InterPro" id="IPR050131">
    <property type="entry name" value="Peptidase_S8_subtilisin-like"/>
</dbReference>
<comment type="similarity">
    <text evidence="1 5">Belongs to the peptidase S8 family.</text>
</comment>
<name>A0A852RUP7_9ACTN</name>
<dbReference type="EMBL" id="JACCBF010000001">
    <property type="protein sequence ID" value="NYD32600.1"/>
    <property type="molecule type" value="Genomic_DNA"/>
</dbReference>
<evidence type="ECO:0000256" key="6">
    <source>
        <dbReference type="SAM" id="MobiDB-lite"/>
    </source>
</evidence>
<dbReference type="RefSeq" id="WP_179728754.1">
    <property type="nucleotide sequence ID" value="NZ_BAABEF010000001.1"/>
</dbReference>
<feature type="active site" description="Charge relay system" evidence="5">
    <location>
        <position position="257"/>
    </location>
</feature>
<evidence type="ECO:0000256" key="5">
    <source>
        <dbReference type="PROSITE-ProRule" id="PRU01240"/>
    </source>
</evidence>
<dbReference type="PROSITE" id="PS51892">
    <property type="entry name" value="SUBTILASE"/>
    <property type="match status" value="1"/>
</dbReference>
<sequence length="479" mass="52700">MSQPDGPARTLNPLSPLIRLLRLPWRLRRPDLSQVRPTDPGRIDREKARVQARVIRDAFKGEIAAAGPEDRAVKDDADIRFFYRPGHALVQAERLEEVMEWFRGRGEDFRGEPERVEDPVADHLVVLRLPSRRDRGDDVLATVTELNDFFGRSDEDETPPVAAPDHLVYVTTLKPGFCPATEPEVPRSRRPWPPQQPDPIPAPDAKDKVRVAVVDTGLWMDAIDSAASPWLESDDVFADSTDEEHVNSAAIHPYAGHGTFVAGVISCLAPETRIEVEGALTLGGAIWESRIVRQLDEALGDNDHPQLISISAGTHTFGNLPALSFAMLGVKYRLAERDDVLVIAAAGNDASDDEFWPAAFPWAVSVGSVDPDKKVSDFSNYGKHWVKVYARGRNLVNAFPIGTYTCHEPPHAGVVRKFDGLAQWSGTSFSAPVVTGLVAAEMRASKTSPRAAWQAVEATAIDEHDARIHEDIRIVGPLT</sequence>
<dbReference type="PANTHER" id="PTHR43806">
    <property type="entry name" value="PEPTIDASE S8"/>
    <property type="match status" value="1"/>
</dbReference>
<proteinExistence type="inferred from homology"/>
<reference evidence="8 9" key="1">
    <citation type="submission" date="2020-07" db="EMBL/GenBank/DDBJ databases">
        <title>Sequencing the genomes of 1000 actinobacteria strains.</title>
        <authorList>
            <person name="Klenk H.-P."/>
        </authorList>
    </citation>
    <scope>NUCLEOTIDE SEQUENCE [LARGE SCALE GENOMIC DNA]</scope>
    <source>
        <strain evidence="8 9">DSM 19082</strain>
    </source>
</reference>
<keyword evidence="3 5" id="KW-0378">Hydrolase</keyword>
<dbReference type="CDD" id="cd00306">
    <property type="entry name" value="Peptidases_S8_S53"/>
    <property type="match status" value="1"/>
</dbReference>
<dbReference type="GO" id="GO:0006508">
    <property type="term" value="P:proteolysis"/>
    <property type="evidence" value="ECO:0007669"/>
    <property type="project" value="UniProtKB-KW"/>
</dbReference>
<accession>A0A852RUP7</accession>
<dbReference type="PROSITE" id="PS00138">
    <property type="entry name" value="SUBTILASE_SER"/>
    <property type="match status" value="1"/>
</dbReference>
<dbReference type="Pfam" id="PF00082">
    <property type="entry name" value="Peptidase_S8"/>
    <property type="match status" value="1"/>
</dbReference>
<evidence type="ECO:0000313" key="9">
    <source>
        <dbReference type="Proteomes" id="UP000582231"/>
    </source>
</evidence>
<evidence type="ECO:0000256" key="3">
    <source>
        <dbReference type="ARBA" id="ARBA00022801"/>
    </source>
</evidence>
<feature type="domain" description="Peptidase S8/S53" evidence="7">
    <location>
        <begin position="207"/>
        <end position="457"/>
    </location>
</feature>
<keyword evidence="2 5" id="KW-0645">Protease</keyword>
<protein>
    <recommendedName>
        <fullName evidence="7">Peptidase S8/S53 domain-containing protein</fullName>
    </recommendedName>
</protein>
<dbReference type="Proteomes" id="UP000582231">
    <property type="component" value="Unassembled WGS sequence"/>
</dbReference>
<dbReference type="InterPro" id="IPR023828">
    <property type="entry name" value="Peptidase_S8_Ser-AS"/>
</dbReference>
<keyword evidence="9" id="KW-1185">Reference proteome</keyword>
<evidence type="ECO:0000313" key="8">
    <source>
        <dbReference type="EMBL" id="NYD32600.1"/>
    </source>
</evidence>
<gene>
    <name evidence="8" type="ORF">BJ958_004146</name>
</gene>
<dbReference type="SUPFAM" id="SSF52743">
    <property type="entry name" value="Subtilisin-like"/>
    <property type="match status" value="1"/>
</dbReference>
<evidence type="ECO:0000259" key="7">
    <source>
        <dbReference type="Pfam" id="PF00082"/>
    </source>
</evidence>
<feature type="compositionally biased region" description="Pro residues" evidence="6">
    <location>
        <begin position="191"/>
        <end position="202"/>
    </location>
</feature>
<feature type="active site" description="Charge relay system" evidence="5">
    <location>
        <position position="215"/>
    </location>
</feature>
<feature type="region of interest" description="Disordered" evidence="6">
    <location>
        <begin position="180"/>
        <end position="204"/>
    </location>
</feature>
<organism evidence="8 9">
    <name type="scientific">Nocardioides kongjuensis</name>
    <dbReference type="NCBI Taxonomy" id="349522"/>
    <lineage>
        <taxon>Bacteria</taxon>
        <taxon>Bacillati</taxon>
        <taxon>Actinomycetota</taxon>
        <taxon>Actinomycetes</taxon>
        <taxon>Propionibacteriales</taxon>
        <taxon>Nocardioidaceae</taxon>
        <taxon>Nocardioides</taxon>
    </lineage>
</organism>
<evidence type="ECO:0000256" key="2">
    <source>
        <dbReference type="ARBA" id="ARBA00022670"/>
    </source>
</evidence>
<dbReference type="PRINTS" id="PR00723">
    <property type="entry name" value="SUBTILISIN"/>
</dbReference>
<dbReference type="AlphaFoldDB" id="A0A852RUP7"/>
<dbReference type="PANTHER" id="PTHR43806:SF11">
    <property type="entry name" value="CEREVISIN-RELATED"/>
    <property type="match status" value="1"/>
</dbReference>
<dbReference type="InterPro" id="IPR036852">
    <property type="entry name" value="Peptidase_S8/S53_dom_sf"/>
</dbReference>
<dbReference type="InterPro" id="IPR015500">
    <property type="entry name" value="Peptidase_S8_subtilisin-rel"/>
</dbReference>
<keyword evidence="4 5" id="KW-0720">Serine protease</keyword>
<feature type="active site" description="Charge relay system" evidence="5">
    <location>
        <position position="428"/>
    </location>
</feature>
<dbReference type="GO" id="GO:0004252">
    <property type="term" value="F:serine-type endopeptidase activity"/>
    <property type="evidence" value="ECO:0007669"/>
    <property type="project" value="UniProtKB-UniRule"/>
</dbReference>